<dbReference type="EMBL" id="IAAA01041214">
    <property type="protein sequence ID" value="LAA10173.1"/>
    <property type="molecule type" value="mRNA"/>
</dbReference>
<evidence type="ECO:0000313" key="1">
    <source>
        <dbReference type="EMBL" id="LAA10173.1"/>
    </source>
</evidence>
<organism evidence="1">
    <name type="scientific">Parasteatoda tepidariorum</name>
    <name type="common">Common house spider</name>
    <name type="synonym">Achaearanea tepidariorum</name>
    <dbReference type="NCBI Taxonomy" id="114398"/>
    <lineage>
        <taxon>Eukaryota</taxon>
        <taxon>Metazoa</taxon>
        <taxon>Ecdysozoa</taxon>
        <taxon>Arthropoda</taxon>
        <taxon>Chelicerata</taxon>
        <taxon>Arachnida</taxon>
        <taxon>Araneae</taxon>
        <taxon>Araneomorphae</taxon>
        <taxon>Entelegynae</taxon>
        <taxon>Araneoidea</taxon>
        <taxon>Theridiidae</taxon>
        <taxon>Parasteatoda</taxon>
    </lineage>
</organism>
<dbReference type="AlphaFoldDB" id="A0A2L2YQ02"/>
<sequence length="70" mass="7944">MREVDLCMAFGMFHYQSNGVPADEEKVKEWYETMQEVTECIGNFSAKCLSPVQRELISLLAGSEEPAKKL</sequence>
<protein>
    <submittedName>
        <fullName evidence="1">Uncharacterized protein</fullName>
    </submittedName>
</protein>
<dbReference type="OrthoDB" id="6407835at2759"/>
<accession>A0A2L2YQ02</accession>
<proteinExistence type="evidence at transcript level"/>
<reference evidence="1" key="1">
    <citation type="journal article" date="2016" name="Mol. Ecol. Resour.">
        <title>Evaluation of the impact of RNA preservation methods of spiders for de novo transcriptome assembly.</title>
        <authorList>
            <person name="Kono N."/>
            <person name="Nakamura H."/>
            <person name="Ito Y."/>
            <person name="Tomita M."/>
            <person name="Arakawa K."/>
        </authorList>
    </citation>
    <scope>NUCLEOTIDE SEQUENCE</scope>
    <source>
        <tissue evidence="1">Whole body</tissue>
    </source>
</reference>
<name>A0A2L2YQ02_PARTP</name>